<reference evidence="2" key="1">
    <citation type="journal article" date="2020" name="Stud. Mycol.">
        <title>101 Dothideomycetes genomes: a test case for predicting lifestyles and emergence of pathogens.</title>
        <authorList>
            <person name="Haridas S."/>
            <person name="Albert R."/>
            <person name="Binder M."/>
            <person name="Bloem J."/>
            <person name="Labutti K."/>
            <person name="Salamov A."/>
            <person name="Andreopoulos B."/>
            <person name="Baker S."/>
            <person name="Barry K."/>
            <person name="Bills G."/>
            <person name="Bluhm B."/>
            <person name="Cannon C."/>
            <person name="Castanera R."/>
            <person name="Culley D."/>
            <person name="Daum C."/>
            <person name="Ezra D."/>
            <person name="Gonzalez J."/>
            <person name="Henrissat B."/>
            <person name="Kuo A."/>
            <person name="Liang C."/>
            <person name="Lipzen A."/>
            <person name="Lutzoni F."/>
            <person name="Magnuson J."/>
            <person name="Mondo S."/>
            <person name="Nolan M."/>
            <person name="Ohm R."/>
            <person name="Pangilinan J."/>
            <person name="Park H.-J."/>
            <person name="Ramirez L."/>
            <person name="Alfaro M."/>
            <person name="Sun H."/>
            <person name="Tritt A."/>
            <person name="Yoshinaga Y."/>
            <person name="Zwiers L.-H."/>
            <person name="Turgeon B."/>
            <person name="Goodwin S."/>
            <person name="Spatafora J."/>
            <person name="Crous P."/>
            <person name="Grigoriev I."/>
        </authorList>
    </citation>
    <scope>NUCLEOTIDE SEQUENCE</scope>
    <source>
        <strain evidence="2">CBS 279.74</strain>
    </source>
</reference>
<protein>
    <recommendedName>
        <fullName evidence="1">Complex 1 LYR protein domain-containing protein</fullName>
    </recommendedName>
</protein>
<accession>A0A6G1K2W3</accession>
<evidence type="ECO:0000313" key="2">
    <source>
        <dbReference type="EMBL" id="KAF2706727.1"/>
    </source>
</evidence>
<dbReference type="InterPro" id="IPR008011">
    <property type="entry name" value="Complex1_LYR_dom"/>
</dbReference>
<dbReference type="EMBL" id="MU005775">
    <property type="protein sequence ID" value="KAF2706727.1"/>
    <property type="molecule type" value="Genomic_DNA"/>
</dbReference>
<dbReference type="InterPro" id="IPR046896">
    <property type="entry name" value="Cup1-like_N"/>
</dbReference>
<organism evidence="2 3">
    <name type="scientific">Pleomassaria siparia CBS 279.74</name>
    <dbReference type="NCBI Taxonomy" id="1314801"/>
    <lineage>
        <taxon>Eukaryota</taxon>
        <taxon>Fungi</taxon>
        <taxon>Dikarya</taxon>
        <taxon>Ascomycota</taxon>
        <taxon>Pezizomycotina</taxon>
        <taxon>Dothideomycetes</taxon>
        <taxon>Pleosporomycetidae</taxon>
        <taxon>Pleosporales</taxon>
        <taxon>Pleomassariaceae</taxon>
        <taxon>Pleomassaria</taxon>
    </lineage>
</organism>
<dbReference type="Proteomes" id="UP000799428">
    <property type="component" value="Unassembled WGS sequence"/>
</dbReference>
<dbReference type="Pfam" id="PF05347">
    <property type="entry name" value="Complex1_LYR"/>
    <property type="match status" value="1"/>
</dbReference>
<name>A0A6G1K2W3_9PLEO</name>
<proteinExistence type="predicted"/>
<evidence type="ECO:0000313" key="3">
    <source>
        <dbReference type="Proteomes" id="UP000799428"/>
    </source>
</evidence>
<feature type="domain" description="Complex 1 LYR protein" evidence="1">
    <location>
        <begin position="17"/>
        <end position="73"/>
    </location>
</feature>
<evidence type="ECO:0000259" key="1">
    <source>
        <dbReference type="Pfam" id="PF05347"/>
    </source>
</evidence>
<gene>
    <name evidence="2" type="ORF">K504DRAFT_412216</name>
</gene>
<dbReference type="CDD" id="cd20273">
    <property type="entry name" value="Complex1_LYR_unchar"/>
    <property type="match status" value="1"/>
</dbReference>
<keyword evidence="3" id="KW-1185">Reference proteome</keyword>
<sequence>MPRFLVPKRSTAHRVAAIALYKALLSRCSFTALPDEDRRLLRNAIQNKFRKHKKLQSPDQLRLAFRAGYETLDHLDASTVGNVTSTGILKSLIASLPCCLTRTHSAGRPLPRPPHPSKKLLACLPPERAVLNVRPYTKVSQPRHIPILCSANGIPFLRLKKPQPASLSRILRQKEALRIKSFDSRNLLKNYWFPIAENEDQWDAMMDELADEQGGDGQWVDAILHAEKLNKRAYDTKLATDRLMALKMQSIVERETELALKEGHVVMRGRKSNPLR</sequence>
<dbReference type="AlphaFoldDB" id="A0A6G1K2W3"/>
<feature type="non-terminal residue" evidence="2">
    <location>
        <position position="276"/>
    </location>
</feature>
<dbReference type="OrthoDB" id="3925971at2759"/>